<reference evidence="2 3" key="1">
    <citation type="submission" date="2024-11" db="EMBL/GenBank/DDBJ databases">
        <title>Adaptive evolution of stress response genes in parasites aligns with host niche diversity.</title>
        <authorList>
            <person name="Hahn C."/>
            <person name="Resl P."/>
        </authorList>
    </citation>
    <scope>NUCLEOTIDE SEQUENCE [LARGE SCALE GENOMIC DNA]</scope>
    <source>
        <strain evidence="2">EGGRZ-B1_66</strain>
        <tissue evidence="2">Body</tissue>
    </source>
</reference>
<evidence type="ECO:0000313" key="2">
    <source>
        <dbReference type="EMBL" id="KAL3317651.1"/>
    </source>
</evidence>
<name>A0ABD2QFW5_9PLAT</name>
<sequence length="90" mass="9710">MSRLFFLTLFLLVAARETAANGCSSISYCPGNQCQCNFVTSVCLCRMCWLCTACPGDSNWKCNFSSEASNCCSKTSGTCPAVPSMCNFSQ</sequence>
<dbReference type="Proteomes" id="UP001626550">
    <property type="component" value="Unassembled WGS sequence"/>
</dbReference>
<keyword evidence="1" id="KW-0732">Signal</keyword>
<dbReference type="EMBL" id="JBJKFK010000350">
    <property type="protein sequence ID" value="KAL3317651.1"/>
    <property type="molecule type" value="Genomic_DNA"/>
</dbReference>
<proteinExistence type="predicted"/>
<gene>
    <name evidence="2" type="ORF">Ciccas_003687</name>
</gene>
<evidence type="ECO:0000313" key="3">
    <source>
        <dbReference type="Proteomes" id="UP001626550"/>
    </source>
</evidence>
<protein>
    <submittedName>
        <fullName evidence="2">Uncharacterized protein</fullName>
    </submittedName>
</protein>
<feature type="chain" id="PRO_5044806077" evidence="1">
    <location>
        <begin position="21"/>
        <end position="90"/>
    </location>
</feature>
<evidence type="ECO:0000256" key="1">
    <source>
        <dbReference type="SAM" id="SignalP"/>
    </source>
</evidence>
<comment type="caution">
    <text evidence="2">The sequence shown here is derived from an EMBL/GenBank/DDBJ whole genome shotgun (WGS) entry which is preliminary data.</text>
</comment>
<organism evidence="2 3">
    <name type="scientific">Cichlidogyrus casuarinus</name>
    <dbReference type="NCBI Taxonomy" id="1844966"/>
    <lineage>
        <taxon>Eukaryota</taxon>
        <taxon>Metazoa</taxon>
        <taxon>Spiralia</taxon>
        <taxon>Lophotrochozoa</taxon>
        <taxon>Platyhelminthes</taxon>
        <taxon>Monogenea</taxon>
        <taxon>Monopisthocotylea</taxon>
        <taxon>Dactylogyridea</taxon>
        <taxon>Ancyrocephalidae</taxon>
        <taxon>Cichlidogyrus</taxon>
    </lineage>
</organism>
<dbReference type="AlphaFoldDB" id="A0ABD2QFW5"/>
<keyword evidence="3" id="KW-1185">Reference proteome</keyword>
<accession>A0ABD2QFW5</accession>
<feature type="signal peptide" evidence="1">
    <location>
        <begin position="1"/>
        <end position="20"/>
    </location>
</feature>